<evidence type="ECO:0000313" key="2">
    <source>
        <dbReference type="Proteomes" id="UP000828390"/>
    </source>
</evidence>
<dbReference type="EMBL" id="JAIWYP010000014">
    <property type="protein sequence ID" value="KAH3710489.1"/>
    <property type="molecule type" value="Genomic_DNA"/>
</dbReference>
<protein>
    <submittedName>
        <fullName evidence="1">Uncharacterized protein</fullName>
    </submittedName>
</protein>
<organism evidence="1 2">
    <name type="scientific">Dreissena polymorpha</name>
    <name type="common">Zebra mussel</name>
    <name type="synonym">Mytilus polymorpha</name>
    <dbReference type="NCBI Taxonomy" id="45954"/>
    <lineage>
        <taxon>Eukaryota</taxon>
        <taxon>Metazoa</taxon>
        <taxon>Spiralia</taxon>
        <taxon>Lophotrochozoa</taxon>
        <taxon>Mollusca</taxon>
        <taxon>Bivalvia</taxon>
        <taxon>Autobranchia</taxon>
        <taxon>Heteroconchia</taxon>
        <taxon>Euheterodonta</taxon>
        <taxon>Imparidentia</taxon>
        <taxon>Neoheterodontei</taxon>
        <taxon>Myida</taxon>
        <taxon>Dreissenoidea</taxon>
        <taxon>Dreissenidae</taxon>
        <taxon>Dreissena</taxon>
    </lineage>
</organism>
<gene>
    <name evidence="1" type="ORF">DPMN_069973</name>
</gene>
<reference evidence="1" key="2">
    <citation type="submission" date="2020-11" db="EMBL/GenBank/DDBJ databases">
        <authorList>
            <person name="McCartney M.A."/>
            <person name="Auch B."/>
            <person name="Kono T."/>
            <person name="Mallez S."/>
            <person name="Becker A."/>
            <person name="Gohl D.M."/>
            <person name="Silverstein K.A.T."/>
            <person name="Koren S."/>
            <person name="Bechman K.B."/>
            <person name="Herman A."/>
            <person name="Abrahante J.E."/>
            <person name="Garbe J."/>
        </authorList>
    </citation>
    <scope>NUCLEOTIDE SEQUENCE</scope>
    <source>
        <strain evidence="1">Duluth1</strain>
        <tissue evidence="1">Whole animal</tissue>
    </source>
</reference>
<reference evidence="1" key="1">
    <citation type="journal article" date="2019" name="bioRxiv">
        <title>The Genome of the Zebra Mussel, Dreissena polymorpha: A Resource for Invasive Species Research.</title>
        <authorList>
            <person name="McCartney M.A."/>
            <person name="Auch B."/>
            <person name="Kono T."/>
            <person name="Mallez S."/>
            <person name="Zhang Y."/>
            <person name="Obille A."/>
            <person name="Becker A."/>
            <person name="Abrahante J.E."/>
            <person name="Garbe J."/>
            <person name="Badalamenti J.P."/>
            <person name="Herman A."/>
            <person name="Mangelson H."/>
            <person name="Liachko I."/>
            <person name="Sullivan S."/>
            <person name="Sone E.D."/>
            <person name="Koren S."/>
            <person name="Silverstein K.A.T."/>
            <person name="Beckman K.B."/>
            <person name="Gohl D.M."/>
        </authorList>
    </citation>
    <scope>NUCLEOTIDE SEQUENCE</scope>
    <source>
        <strain evidence="1">Duluth1</strain>
        <tissue evidence="1">Whole animal</tissue>
    </source>
</reference>
<dbReference type="AlphaFoldDB" id="A0A9D3Z5B9"/>
<sequence length="82" mass="9337">MPKIPFFTNTDFTTQSSVKYDHVKFYHQDQESQTRAGFTRLLGLRLAAGICRVTWDSYPSVGTEVSGRYLQGDMGLLPVCWD</sequence>
<accession>A0A9D3Z5B9</accession>
<keyword evidence="2" id="KW-1185">Reference proteome</keyword>
<proteinExistence type="predicted"/>
<name>A0A9D3Z5B9_DREPO</name>
<dbReference type="Proteomes" id="UP000828390">
    <property type="component" value="Unassembled WGS sequence"/>
</dbReference>
<evidence type="ECO:0000313" key="1">
    <source>
        <dbReference type="EMBL" id="KAH3710489.1"/>
    </source>
</evidence>
<comment type="caution">
    <text evidence="1">The sequence shown here is derived from an EMBL/GenBank/DDBJ whole genome shotgun (WGS) entry which is preliminary data.</text>
</comment>